<proteinExistence type="predicted"/>
<dbReference type="AlphaFoldDB" id="A0A9N7VV50"/>
<protein>
    <submittedName>
        <fullName evidence="1">Uncharacterized protein</fullName>
    </submittedName>
</protein>
<sequence length="130" mass="14393">MKMFRELWVIRSDAVADRAPTWGVCTDILLLEGIGWNSDDWQRGGAHGLLPLVVFNGRSALRPHTIGFAEEPGSCSSGHKLRQQLRWSLLPNVDVNNNGGCRTLSGRCVTGETPWRHSGVEVTMSHKSEL</sequence>
<comment type="caution">
    <text evidence="1">The sequence shown here is derived from an EMBL/GenBank/DDBJ whole genome shotgun (WGS) entry which is preliminary data.</text>
</comment>
<accession>A0A9N7VV50</accession>
<reference evidence="1" key="1">
    <citation type="submission" date="2020-03" db="EMBL/GenBank/DDBJ databases">
        <authorList>
            <person name="Weist P."/>
        </authorList>
    </citation>
    <scope>NUCLEOTIDE SEQUENCE</scope>
</reference>
<dbReference type="Proteomes" id="UP001153269">
    <property type="component" value="Unassembled WGS sequence"/>
</dbReference>
<gene>
    <name evidence="1" type="ORF">PLEPLA_LOCUS42683</name>
</gene>
<evidence type="ECO:0000313" key="1">
    <source>
        <dbReference type="EMBL" id="CAB1454916.1"/>
    </source>
</evidence>
<dbReference type="EMBL" id="CADEAL010004231">
    <property type="protein sequence ID" value="CAB1454916.1"/>
    <property type="molecule type" value="Genomic_DNA"/>
</dbReference>
<organism evidence="1 2">
    <name type="scientific">Pleuronectes platessa</name>
    <name type="common">European plaice</name>
    <dbReference type="NCBI Taxonomy" id="8262"/>
    <lineage>
        <taxon>Eukaryota</taxon>
        <taxon>Metazoa</taxon>
        <taxon>Chordata</taxon>
        <taxon>Craniata</taxon>
        <taxon>Vertebrata</taxon>
        <taxon>Euteleostomi</taxon>
        <taxon>Actinopterygii</taxon>
        <taxon>Neopterygii</taxon>
        <taxon>Teleostei</taxon>
        <taxon>Neoteleostei</taxon>
        <taxon>Acanthomorphata</taxon>
        <taxon>Carangaria</taxon>
        <taxon>Pleuronectiformes</taxon>
        <taxon>Pleuronectoidei</taxon>
        <taxon>Pleuronectidae</taxon>
        <taxon>Pleuronectes</taxon>
    </lineage>
</organism>
<name>A0A9N7VV50_PLEPL</name>
<evidence type="ECO:0000313" key="2">
    <source>
        <dbReference type="Proteomes" id="UP001153269"/>
    </source>
</evidence>
<keyword evidence="2" id="KW-1185">Reference proteome</keyword>